<protein>
    <submittedName>
        <fullName evidence="1">Uncharacterized protein</fullName>
    </submittedName>
</protein>
<proteinExistence type="predicted"/>
<reference evidence="2" key="1">
    <citation type="submission" date="2015-03" db="EMBL/GenBank/DDBJ databases">
        <authorList>
            <person name="Nijsse Bart"/>
        </authorList>
    </citation>
    <scope>NUCLEOTIDE SEQUENCE [LARGE SCALE GENOMIC DNA]</scope>
</reference>
<dbReference type="EMBL" id="CTRP01000014">
    <property type="protein sequence ID" value="CQR74645.1"/>
    <property type="molecule type" value="Genomic_DNA"/>
</dbReference>
<sequence>MFLHKMQVNLRKIDSHVAVYFRSGVNNAYLVRLCGLGER</sequence>
<dbReference type="Proteomes" id="UP000049855">
    <property type="component" value="Unassembled WGS sequence"/>
</dbReference>
<evidence type="ECO:0000313" key="1">
    <source>
        <dbReference type="EMBL" id="CQR74645.1"/>
    </source>
</evidence>
<evidence type="ECO:0000313" key="2">
    <source>
        <dbReference type="Proteomes" id="UP000049855"/>
    </source>
</evidence>
<accession>A0A0U1L560</accession>
<organism evidence="1 2">
    <name type="scientific">Sporomusa ovata</name>
    <dbReference type="NCBI Taxonomy" id="2378"/>
    <lineage>
        <taxon>Bacteria</taxon>
        <taxon>Bacillati</taxon>
        <taxon>Bacillota</taxon>
        <taxon>Negativicutes</taxon>
        <taxon>Selenomonadales</taxon>
        <taxon>Sporomusaceae</taxon>
        <taxon>Sporomusa</taxon>
    </lineage>
</organism>
<keyword evidence="2" id="KW-1185">Reference proteome</keyword>
<dbReference type="AlphaFoldDB" id="A0A0U1L560"/>
<gene>
    <name evidence="1" type="ORF">SpAn4DRAFT_1107</name>
</gene>
<name>A0A0U1L560_9FIRM</name>